<reference evidence="1" key="2">
    <citation type="submission" date="2020-06" db="EMBL/GenBank/DDBJ databases">
        <title>Helianthus annuus Genome sequencing and assembly Release 2.</title>
        <authorList>
            <person name="Gouzy J."/>
            <person name="Langlade N."/>
            <person name="Munos S."/>
        </authorList>
    </citation>
    <scope>NUCLEOTIDE SEQUENCE</scope>
    <source>
        <tissue evidence="1">Leaves</tissue>
    </source>
</reference>
<proteinExistence type="predicted"/>
<keyword evidence="2" id="KW-1185">Reference proteome</keyword>
<accession>A0A9K3IDT7</accession>
<comment type="caution">
    <text evidence="1">The sequence shown here is derived from an EMBL/GenBank/DDBJ whole genome shotgun (WGS) entry which is preliminary data.</text>
</comment>
<dbReference type="Proteomes" id="UP000215914">
    <property type="component" value="Unassembled WGS sequence"/>
</dbReference>
<evidence type="ECO:0000313" key="2">
    <source>
        <dbReference type="Proteomes" id="UP000215914"/>
    </source>
</evidence>
<sequence>MRKQTLKVSDSDSLLSMYVEFNIYECGKLCKYYVMKERIKVSVTSVYRRICM</sequence>
<name>A0A9K3IDT7_HELAN</name>
<dbReference type="Gramene" id="mRNA:HanXRQr2_Chr08g0335451">
    <property type="protein sequence ID" value="CDS:HanXRQr2_Chr08g0335451.1"/>
    <property type="gene ID" value="HanXRQr2_Chr08g0335451"/>
</dbReference>
<gene>
    <name evidence="1" type="ORF">HanXRQr2_Chr08g0335451</name>
</gene>
<organism evidence="1 2">
    <name type="scientific">Helianthus annuus</name>
    <name type="common">Common sunflower</name>
    <dbReference type="NCBI Taxonomy" id="4232"/>
    <lineage>
        <taxon>Eukaryota</taxon>
        <taxon>Viridiplantae</taxon>
        <taxon>Streptophyta</taxon>
        <taxon>Embryophyta</taxon>
        <taxon>Tracheophyta</taxon>
        <taxon>Spermatophyta</taxon>
        <taxon>Magnoliopsida</taxon>
        <taxon>eudicotyledons</taxon>
        <taxon>Gunneridae</taxon>
        <taxon>Pentapetalae</taxon>
        <taxon>asterids</taxon>
        <taxon>campanulids</taxon>
        <taxon>Asterales</taxon>
        <taxon>Asteraceae</taxon>
        <taxon>Asteroideae</taxon>
        <taxon>Heliantheae alliance</taxon>
        <taxon>Heliantheae</taxon>
        <taxon>Helianthus</taxon>
    </lineage>
</organism>
<dbReference type="EMBL" id="MNCJ02000323">
    <property type="protein sequence ID" value="KAF5795071.1"/>
    <property type="molecule type" value="Genomic_DNA"/>
</dbReference>
<dbReference type="AlphaFoldDB" id="A0A9K3IDT7"/>
<reference evidence="1" key="1">
    <citation type="journal article" date="2017" name="Nature">
        <title>The sunflower genome provides insights into oil metabolism, flowering and Asterid evolution.</title>
        <authorList>
            <person name="Badouin H."/>
            <person name="Gouzy J."/>
            <person name="Grassa C.J."/>
            <person name="Murat F."/>
            <person name="Staton S.E."/>
            <person name="Cottret L."/>
            <person name="Lelandais-Briere C."/>
            <person name="Owens G.L."/>
            <person name="Carrere S."/>
            <person name="Mayjonade B."/>
            <person name="Legrand L."/>
            <person name="Gill N."/>
            <person name="Kane N.C."/>
            <person name="Bowers J.E."/>
            <person name="Hubner S."/>
            <person name="Bellec A."/>
            <person name="Berard A."/>
            <person name="Berges H."/>
            <person name="Blanchet N."/>
            <person name="Boniface M.C."/>
            <person name="Brunel D."/>
            <person name="Catrice O."/>
            <person name="Chaidir N."/>
            <person name="Claudel C."/>
            <person name="Donnadieu C."/>
            <person name="Faraut T."/>
            <person name="Fievet G."/>
            <person name="Helmstetter N."/>
            <person name="King M."/>
            <person name="Knapp S.J."/>
            <person name="Lai Z."/>
            <person name="Le Paslier M.C."/>
            <person name="Lippi Y."/>
            <person name="Lorenzon L."/>
            <person name="Mandel J.R."/>
            <person name="Marage G."/>
            <person name="Marchand G."/>
            <person name="Marquand E."/>
            <person name="Bret-Mestries E."/>
            <person name="Morien E."/>
            <person name="Nambeesan S."/>
            <person name="Nguyen T."/>
            <person name="Pegot-Espagnet P."/>
            <person name="Pouilly N."/>
            <person name="Raftis F."/>
            <person name="Sallet E."/>
            <person name="Schiex T."/>
            <person name="Thomas J."/>
            <person name="Vandecasteele C."/>
            <person name="Vares D."/>
            <person name="Vear F."/>
            <person name="Vautrin S."/>
            <person name="Crespi M."/>
            <person name="Mangin B."/>
            <person name="Burke J.M."/>
            <person name="Salse J."/>
            <person name="Munos S."/>
            <person name="Vincourt P."/>
            <person name="Rieseberg L.H."/>
            <person name="Langlade N.B."/>
        </authorList>
    </citation>
    <scope>NUCLEOTIDE SEQUENCE</scope>
    <source>
        <tissue evidence="1">Leaves</tissue>
    </source>
</reference>
<protein>
    <submittedName>
        <fullName evidence="1">Uncharacterized protein</fullName>
    </submittedName>
</protein>
<evidence type="ECO:0000313" key="1">
    <source>
        <dbReference type="EMBL" id="KAF5795071.1"/>
    </source>
</evidence>